<comment type="caution">
    <text evidence="9">The sequence shown here is derived from an EMBL/GenBank/DDBJ whole genome shotgun (WGS) entry which is preliminary data.</text>
</comment>
<evidence type="ECO:0000256" key="2">
    <source>
        <dbReference type="ARBA" id="ARBA00022692"/>
    </source>
</evidence>
<reference evidence="9 10" key="1">
    <citation type="journal article" date="2018" name="Cell">
        <title>The Chara Genome: Secondary Complexity and Implications for Plant Terrestrialization.</title>
        <authorList>
            <person name="Nishiyama T."/>
            <person name="Sakayama H."/>
            <person name="Vries J.D."/>
            <person name="Buschmann H."/>
            <person name="Saint-Marcoux D."/>
            <person name="Ullrich K.K."/>
            <person name="Haas F.B."/>
            <person name="Vanderstraeten L."/>
            <person name="Becker D."/>
            <person name="Lang D."/>
            <person name="Vosolsobe S."/>
            <person name="Rombauts S."/>
            <person name="Wilhelmsson P.K.I."/>
            <person name="Janitza P."/>
            <person name="Kern R."/>
            <person name="Heyl A."/>
            <person name="Rumpler F."/>
            <person name="Villalobos L.I.A.C."/>
            <person name="Clay J.M."/>
            <person name="Skokan R."/>
            <person name="Toyoda A."/>
            <person name="Suzuki Y."/>
            <person name="Kagoshima H."/>
            <person name="Schijlen E."/>
            <person name="Tajeshwar N."/>
            <person name="Catarino B."/>
            <person name="Hetherington A.J."/>
            <person name="Saltykova A."/>
            <person name="Bonnot C."/>
            <person name="Breuninger H."/>
            <person name="Symeonidi A."/>
            <person name="Radhakrishnan G.V."/>
            <person name="Van Nieuwerburgh F."/>
            <person name="Deforce D."/>
            <person name="Chang C."/>
            <person name="Karol K.G."/>
            <person name="Hedrich R."/>
            <person name="Ulvskov P."/>
            <person name="Glockner G."/>
            <person name="Delwiche C.F."/>
            <person name="Petrasek J."/>
            <person name="Van de Peer Y."/>
            <person name="Friml J."/>
            <person name="Beilby M."/>
            <person name="Dolan L."/>
            <person name="Kohara Y."/>
            <person name="Sugano S."/>
            <person name="Fujiyama A."/>
            <person name="Delaux P.-M."/>
            <person name="Quint M."/>
            <person name="TheiBen G."/>
            <person name="Hagemann M."/>
            <person name="Harholt J."/>
            <person name="Dunand C."/>
            <person name="Zachgo S."/>
            <person name="Langdale J."/>
            <person name="Maumus F."/>
            <person name="Straeten D.V.D."/>
            <person name="Gould S.B."/>
            <person name="Rensing S.A."/>
        </authorList>
    </citation>
    <scope>NUCLEOTIDE SEQUENCE [LARGE SCALE GENOMIC DNA]</scope>
    <source>
        <strain evidence="9 10">S276</strain>
    </source>
</reference>
<evidence type="ECO:0000313" key="10">
    <source>
        <dbReference type="Proteomes" id="UP000265515"/>
    </source>
</evidence>
<accession>A0A388JXN5</accession>
<sequence length="70" mass="8081">MIGSWFSFLTLVYIVAVLLFSVPKAYELYESDVDRVALIAMEQTKKYYEMADKAVLSKMPKAPIREKKSQ</sequence>
<dbReference type="STRING" id="69332.A0A388JXN5"/>
<feature type="domain" description="Reticulon" evidence="8">
    <location>
        <begin position="1"/>
        <end position="70"/>
    </location>
</feature>
<gene>
    <name evidence="9" type="ORF">CBR_g31220</name>
</gene>
<keyword evidence="5" id="KW-0472">Membrane</keyword>
<dbReference type="AlphaFoldDB" id="A0A388JXN5"/>
<dbReference type="EMBL" id="BFEA01000030">
    <property type="protein sequence ID" value="GBG62584.1"/>
    <property type="molecule type" value="Genomic_DNA"/>
</dbReference>
<dbReference type="GO" id="GO:0009617">
    <property type="term" value="P:response to bacterium"/>
    <property type="evidence" value="ECO:0007669"/>
    <property type="project" value="InterPro"/>
</dbReference>
<protein>
    <recommendedName>
        <fullName evidence="6">Reticulon-like protein</fullName>
    </recommendedName>
</protein>
<evidence type="ECO:0000256" key="6">
    <source>
        <dbReference type="RuleBase" id="RU363132"/>
    </source>
</evidence>
<evidence type="ECO:0000256" key="7">
    <source>
        <dbReference type="SAM" id="SignalP"/>
    </source>
</evidence>
<dbReference type="PANTHER" id="PTHR10994">
    <property type="entry name" value="RETICULON"/>
    <property type="match status" value="1"/>
</dbReference>
<evidence type="ECO:0000313" key="9">
    <source>
        <dbReference type="EMBL" id="GBG62584.1"/>
    </source>
</evidence>
<dbReference type="GO" id="GO:0005789">
    <property type="term" value="C:endoplasmic reticulum membrane"/>
    <property type="evidence" value="ECO:0007669"/>
    <property type="project" value="UniProtKB-SubCell"/>
</dbReference>
<dbReference type="InterPro" id="IPR003388">
    <property type="entry name" value="Reticulon"/>
</dbReference>
<evidence type="ECO:0000256" key="3">
    <source>
        <dbReference type="ARBA" id="ARBA00022824"/>
    </source>
</evidence>
<dbReference type="Gramene" id="GBG62584">
    <property type="protein sequence ID" value="GBG62584"/>
    <property type="gene ID" value="CBR_g31220"/>
</dbReference>
<comment type="subcellular location">
    <subcellularLocation>
        <location evidence="1 6">Endoplasmic reticulum membrane</location>
        <topology evidence="1 6">Multi-pass membrane protein</topology>
    </subcellularLocation>
</comment>
<dbReference type="Proteomes" id="UP000265515">
    <property type="component" value="Unassembled WGS sequence"/>
</dbReference>
<dbReference type="InterPro" id="IPR045064">
    <property type="entry name" value="Reticulon-like"/>
</dbReference>
<keyword evidence="7" id="KW-0732">Signal</keyword>
<evidence type="ECO:0000256" key="4">
    <source>
        <dbReference type="ARBA" id="ARBA00022989"/>
    </source>
</evidence>
<proteinExistence type="predicted"/>
<dbReference type="OrthoDB" id="567788at2759"/>
<evidence type="ECO:0000259" key="8">
    <source>
        <dbReference type="PROSITE" id="PS50845"/>
    </source>
</evidence>
<keyword evidence="4" id="KW-1133">Transmembrane helix</keyword>
<feature type="signal peptide" evidence="7">
    <location>
        <begin position="1"/>
        <end position="27"/>
    </location>
</feature>
<dbReference type="Pfam" id="PF02453">
    <property type="entry name" value="Reticulon"/>
    <property type="match status" value="1"/>
</dbReference>
<organism evidence="9 10">
    <name type="scientific">Chara braunii</name>
    <name type="common">Braun's stonewort</name>
    <dbReference type="NCBI Taxonomy" id="69332"/>
    <lineage>
        <taxon>Eukaryota</taxon>
        <taxon>Viridiplantae</taxon>
        <taxon>Streptophyta</taxon>
        <taxon>Charophyceae</taxon>
        <taxon>Charales</taxon>
        <taxon>Characeae</taxon>
        <taxon>Chara</taxon>
    </lineage>
</organism>
<keyword evidence="10" id="KW-1185">Reference proteome</keyword>
<evidence type="ECO:0000256" key="5">
    <source>
        <dbReference type="ARBA" id="ARBA00023136"/>
    </source>
</evidence>
<name>A0A388JXN5_CHABU</name>
<dbReference type="PROSITE" id="PS50845">
    <property type="entry name" value="RETICULON"/>
    <property type="match status" value="1"/>
</dbReference>
<dbReference type="PANTHER" id="PTHR10994:SF193">
    <property type="entry name" value="RETICULON-LIKE PROTEIN"/>
    <property type="match status" value="1"/>
</dbReference>
<keyword evidence="3 6" id="KW-0256">Endoplasmic reticulum</keyword>
<evidence type="ECO:0000256" key="1">
    <source>
        <dbReference type="ARBA" id="ARBA00004477"/>
    </source>
</evidence>
<feature type="chain" id="PRO_5017456715" description="Reticulon-like protein" evidence="7">
    <location>
        <begin position="28"/>
        <end position="70"/>
    </location>
</feature>
<keyword evidence="2" id="KW-0812">Transmembrane</keyword>